<dbReference type="EMBL" id="GBXI01009240">
    <property type="protein sequence ID" value="JAD05052.1"/>
    <property type="molecule type" value="Transcribed_RNA"/>
</dbReference>
<comment type="similarity">
    <text evidence="1 6">Belongs to the short-chain dehydrogenases/reductases (SDR) family.</text>
</comment>
<sequence>MAFRDKNAVITGGASGIGLQVCKQLLANEASKVAIIDIQDNAEDISKLRAAHPSQTILLIKMDVANRQGVDKTYEELKKAFGSIDIVVNVAGIFNDQDVQRTILVNLGGIINSSLAALNVMSKEHGGNGGIVANMSSVVGLDPMFLLPVYAATKAGIINFTRCLGTDIYFNRTGIKFITICPGATITDMFTNFTEKILFADMGDESYRVLDRLNKQSATDVSRCILSALEKEKNGEVYIIEGKRLFPMEMKSYWRGIERELNE</sequence>
<evidence type="ECO:0000256" key="6">
    <source>
        <dbReference type="RuleBase" id="RU000363"/>
    </source>
</evidence>
<name>A0A0A1X1Q8_ZEUCU</name>
<accession>A0A0A1X1Q8</accession>
<evidence type="ECO:0000256" key="1">
    <source>
        <dbReference type="ARBA" id="ARBA00006484"/>
    </source>
</evidence>
<dbReference type="EC" id="1.1.1.1" evidence="3"/>
<keyword evidence="4" id="KW-0560">Oxidoreductase</keyword>
<dbReference type="SMR" id="A0A0A1X1Q8"/>
<proteinExistence type="inferred from homology"/>
<evidence type="ECO:0000256" key="2">
    <source>
        <dbReference type="ARBA" id="ARBA00011738"/>
    </source>
</evidence>
<comment type="subunit">
    <text evidence="2">Homodimer.</text>
</comment>
<dbReference type="FunFam" id="3.40.50.720:FF:000149">
    <property type="entry name" value="15-hydroxyprostaglandin dehydrogenase [NAD(+)]"/>
    <property type="match status" value="1"/>
</dbReference>
<dbReference type="GO" id="GO:0005737">
    <property type="term" value="C:cytoplasm"/>
    <property type="evidence" value="ECO:0007669"/>
    <property type="project" value="TreeGrafter"/>
</dbReference>
<dbReference type="GO" id="GO:0004022">
    <property type="term" value="F:alcohol dehydrogenase (NAD+) activity"/>
    <property type="evidence" value="ECO:0007669"/>
    <property type="project" value="UniProtKB-EC"/>
</dbReference>
<reference evidence="7" key="2">
    <citation type="journal article" date="2015" name="Gigascience">
        <title>Reconstructing a comprehensive transcriptome assembly of a white-pupal translocated strain of the pest fruit fly Bactrocera cucurbitae.</title>
        <authorList>
            <person name="Sim S.B."/>
            <person name="Calla B."/>
            <person name="Hall B."/>
            <person name="DeRego T."/>
            <person name="Geib S.M."/>
        </authorList>
    </citation>
    <scope>NUCLEOTIDE SEQUENCE</scope>
</reference>
<dbReference type="Gene3D" id="3.40.50.720">
    <property type="entry name" value="NAD(P)-binding Rossmann-like Domain"/>
    <property type="match status" value="1"/>
</dbReference>
<keyword evidence="5" id="KW-0520">NAD</keyword>
<dbReference type="OrthoDB" id="417891at2759"/>
<evidence type="ECO:0000313" key="7">
    <source>
        <dbReference type="EMBL" id="JAD05052.1"/>
    </source>
</evidence>
<dbReference type="Pfam" id="PF00106">
    <property type="entry name" value="adh_short"/>
    <property type="match status" value="1"/>
</dbReference>
<dbReference type="PRINTS" id="PR00080">
    <property type="entry name" value="SDRFAMILY"/>
</dbReference>
<dbReference type="PRINTS" id="PR01169">
    <property type="entry name" value="CERATITISADH"/>
</dbReference>
<evidence type="ECO:0000256" key="5">
    <source>
        <dbReference type="ARBA" id="ARBA00023027"/>
    </source>
</evidence>
<dbReference type="InterPro" id="IPR036291">
    <property type="entry name" value="NAD(P)-bd_dom_sf"/>
</dbReference>
<dbReference type="PROSITE" id="PS00061">
    <property type="entry name" value="ADH_SHORT"/>
    <property type="match status" value="1"/>
</dbReference>
<dbReference type="InterPro" id="IPR002347">
    <property type="entry name" value="SDR_fam"/>
</dbReference>
<dbReference type="PANTHER" id="PTHR44229">
    <property type="entry name" value="15-HYDROXYPROSTAGLANDIN DEHYDROGENASE [NAD(+)]"/>
    <property type="match status" value="1"/>
</dbReference>
<dbReference type="GeneID" id="105211566"/>
<organism evidence="7">
    <name type="scientific">Zeugodacus cucurbitae</name>
    <name type="common">Melon fruit fly</name>
    <name type="synonym">Bactrocera cucurbitae</name>
    <dbReference type="NCBI Taxonomy" id="28588"/>
    <lineage>
        <taxon>Eukaryota</taxon>
        <taxon>Metazoa</taxon>
        <taxon>Ecdysozoa</taxon>
        <taxon>Arthropoda</taxon>
        <taxon>Hexapoda</taxon>
        <taxon>Insecta</taxon>
        <taxon>Pterygota</taxon>
        <taxon>Neoptera</taxon>
        <taxon>Endopterygota</taxon>
        <taxon>Diptera</taxon>
        <taxon>Brachycera</taxon>
        <taxon>Muscomorpha</taxon>
        <taxon>Tephritoidea</taxon>
        <taxon>Tephritidae</taxon>
        <taxon>Zeugodacus</taxon>
        <taxon>Zeugodacus</taxon>
    </lineage>
</organism>
<dbReference type="InterPro" id="IPR020904">
    <property type="entry name" value="Sc_DH/Rdtase_CS"/>
</dbReference>
<dbReference type="PANTHER" id="PTHR44229:SF8">
    <property type="entry name" value="ALCOHOL DEHYDROGENASE-RELATED"/>
    <property type="match status" value="1"/>
</dbReference>
<dbReference type="SUPFAM" id="SSF51735">
    <property type="entry name" value="NAD(P)-binding Rossmann-fold domains"/>
    <property type="match status" value="1"/>
</dbReference>
<evidence type="ECO:0000256" key="3">
    <source>
        <dbReference type="ARBA" id="ARBA00013190"/>
    </source>
</evidence>
<evidence type="ECO:0000256" key="4">
    <source>
        <dbReference type="ARBA" id="ARBA00023002"/>
    </source>
</evidence>
<protein>
    <recommendedName>
        <fullName evidence="3">alcohol dehydrogenase</fullName>
        <ecNumber evidence="3">1.1.1.1</ecNumber>
    </recommendedName>
</protein>
<gene>
    <name evidence="7" type="primary">ADH2</name>
    <name evidence="7" type="ORF">g.15273</name>
</gene>
<reference evidence="7" key="1">
    <citation type="submission" date="2014-11" db="EMBL/GenBank/DDBJ databases">
        <authorList>
            <person name="Geib S."/>
        </authorList>
    </citation>
    <scope>NUCLEOTIDE SEQUENCE</scope>
</reference>
<dbReference type="AlphaFoldDB" id="A0A0A1X1Q8"/>
<dbReference type="InterPro" id="IPR002426">
    <property type="entry name" value="ADH_Ceratitis-type"/>
</dbReference>
<dbReference type="PRINTS" id="PR01167">
    <property type="entry name" value="INSADHFAMILY"/>
</dbReference>